<evidence type="ECO:0000256" key="3">
    <source>
        <dbReference type="ARBA" id="ARBA00022692"/>
    </source>
</evidence>
<evidence type="ECO:0000256" key="4">
    <source>
        <dbReference type="ARBA" id="ARBA00022989"/>
    </source>
</evidence>
<dbReference type="InterPro" id="IPR007248">
    <property type="entry name" value="Mpv17_PMP22"/>
</dbReference>
<dbReference type="PANTHER" id="PTHR11266">
    <property type="entry name" value="PEROXISOMAL MEMBRANE PROTEIN 2, PXMP2 MPV17"/>
    <property type="match status" value="1"/>
</dbReference>
<dbReference type="Pfam" id="PF04117">
    <property type="entry name" value="Mpv17_PMP22"/>
    <property type="match status" value="1"/>
</dbReference>
<dbReference type="PANTHER" id="PTHR11266:SF17">
    <property type="entry name" value="PROTEIN MPV17"/>
    <property type="match status" value="1"/>
</dbReference>
<sequence length="124" mass="13201">MLDRAARSVAKCGSRRFVATKLLLELAVLHPIFLLAFFGSVGLASGDEPTAIRSQIAQDLLPTLGLEWALWAPIDGAVFAVVPVRHQVLVINAGCFVESVGLSFIKANGITLPGEHSHEDTIGL</sequence>
<proteinExistence type="inferred from homology"/>
<dbReference type="AlphaFoldDB" id="A0A7S3AWI4"/>
<keyword evidence="4" id="KW-1133">Transmembrane helix</keyword>
<name>A0A7S3AWI4_9EUKA</name>
<dbReference type="GO" id="GO:0005737">
    <property type="term" value="C:cytoplasm"/>
    <property type="evidence" value="ECO:0007669"/>
    <property type="project" value="TreeGrafter"/>
</dbReference>
<organism evidence="7">
    <name type="scientific">Haptolina ericina</name>
    <dbReference type="NCBI Taxonomy" id="156174"/>
    <lineage>
        <taxon>Eukaryota</taxon>
        <taxon>Haptista</taxon>
        <taxon>Haptophyta</taxon>
        <taxon>Prymnesiophyceae</taxon>
        <taxon>Prymnesiales</taxon>
        <taxon>Prymnesiaceae</taxon>
        <taxon>Haptolina</taxon>
    </lineage>
</organism>
<evidence type="ECO:0000256" key="2">
    <source>
        <dbReference type="ARBA" id="ARBA00006824"/>
    </source>
</evidence>
<comment type="subcellular location">
    <subcellularLocation>
        <location evidence="1">Membrane</location>
        <topology evidence="1">Multi-pass membrane protein</topology>
    </subcellularLocation>
</comment>
<dbReference type="EMBL" id="HBHX01033000">
    <property type="protein sequence ID" value="CAE0117643.1"/>
    <property type="molecule type" value="Transcribed_RNA"/>
</dbReference>
<evidence type="ECO:0000256" key="6">
    <source>
        <dbReference type="RuleBase" id="RU363053"/>
    </source>
</evidence>
<evidence type="ECO:0000256" key="5">
    <source>
        <dbReference type="ARBA" id="ARBA00023136"/>
    </source>
</evidence>
<dbReference type="GO" id="GO:0016020">
    <property type="term" value="C:membrane"/>
    <property type="evidence" value="ECO:0007669"/>
    <property type="project" value="UniProtKB-SubCell"/>
</dbReference>
<evidence type="ECO:0000256" key="1">
    <source>
        <dbReference type="ARBA" id="ARBA00004141"/>
    </source>
</evidence>
<reference evidence="7" key="1">
    <citation type="submission" date="2021-01" db="EMBL/GenBank/DDBJ databases">
        <authorList>
            <person name="Corre E."/>
            <person name="Pelletier E."/>
            <person name="Niang G."/>
            <person name="Scheremetjew M."/>
            <person name="Finn R."/>
            <person name="Kale V."/>
            <person name="Holt S."/>
            <person name="Cochrane G."/>
            <person name="Meng A."/>
            <person name="Brown T."/>
            <person name="Cohen L."/>
        </authorList>
    </citation>
    <scope>NUCLEOTIDE SEQUENCE</scope>
    <source>
        <strain evidence="7">CCMP281</strain>
    </source>
</reference>
<gene>
    <name evidence="7" type="ORF">HERI1096_LOCUS18342</name>
</gene>
<accession>A0A7S3AWI4</accession>
<protein>
    <submittedName>
        <fullName evidence="7">Uncharacterized protein</fullName>
    </submittedName>
</protein>
<evidence type="ECO:0000313" key="7">
    <source>
        <dbReference type="EMBL" id="CAE0117643.1"/>
    </source>
</evidence>
<comment type="similarity">
    <text evidence="2 6">Belongs to the peroxisomal membrane protein PXMP2/4 family.</text>
</comment>
<keyword evidence="5" id="KW-0472">Membrane</keyword>
<keyword evidence="3" id="KW-0812">Transmembrane</keyword>